<dbReference type="InterPro" id="IPR017871">
    <property type="entry name" value="ABC_transporter-like_CS"/>
</dbReference>
<dbReference type="InterPro" id="IPR003593">
    <property type="entry name" value="AAA+_ATPase"/>
</dbReference>
<sequence>MRVVTAALYATIAIHGVSSFTITPQFKTVSARATGSRLFSTVEAPPTEVEEVYGTTIGDTKGAALRLTNVAISRGASSLLKNIEWSVQPKERWGIVGINGAGKSTLLGAITGTVRMDSGQALVQRNERVGYLRQSAVSGSTKTVYEEARSEMTYIEEARAELERTTKVVEDGDYSEEALDKLADAQEKFEVMGGYEQEQMVESVLKGLGFEPEDSDKLCSDFSGGWQMRIALARLLLSKPSLLLLDEPSNHLDSAARDWLGKYVAKYDGSVVLVSHDVGLMDASVNNIAEITAGTLIEYRSCTYKRYLEEKEFRALSAQAEYEKNLEEAANLQKFIDKFSAGTKSKSAQSRVKMLEKMKKEGKLDPPPVAVVSVARIPQLTLPPPPKPHGENLLVVKNAVIGYDPNEEPLLKNINLTIPRGMKLLLRGPNGAGKSTLLKALRGNVPEMIQEGARIENDKLKLGVFTQDLAQELDKDARAVDLVTSYAREGADGDITVSDEKARNVMGRLGLGGEKPLRQVKALSGGEKARVALSMFALKPSNLLMLDEPSNHLDVGCIQGLANALSEWGGKDGAIVVISHDREFCEKVGFTHVGTVMDGKLVLEQRPVQDSDWIQYDI</sequence>
<dbReference type="Pfam" id="PF00005">
    <property type="entry name" value="ABC_tran"/>
    <property type="match status" value="2"/>
</dbReference>
<evidence type="ECO:0000313" key="6">
    <source>
        <dbReference type="EMBL" id="CAD9321203.1"/>
    </source>
</evidence>
<evidence type="ECO:0000256" key="3">
    <source>
        <dbReference type="ARBA" id="ARBA00022840"/>
    </source>
</evidence>
<dbReference type="InterPro" id="IPR027417">
    <property type="entry name" value="P-loop_NTPase"/>
</dbReference>
<feature type="chain" id="PRO_5031093301" description="ABC transporter domain-containing protein" evidence="4">
    <location>
        <begin position="20"/>
        <end position="618"/>
    </location>
</feature>
<dbReference type="PROSITE" id="PS50893">
    <property type="entry name" value="ABC_TRANSPORTER_2"/>
    <property type="match status" value="2"/>
</dbReference>
<gene>
    <name evidence="6" type="ORF">DBRI1063_LOCUS6370</name>
</gene>
<dbReference type="InterPro" id="IPR050611">
    <property type="entry name" value="ABCF"/>
</dbReference>
<proteinExistence type="predicted"/>
<dbReference type="EMBL" id="HBGN01009939">
    <property type="protein sequence ID" value="CAD9321203.1"/>
    <property type="molecule type" value="Transcribed_RNA"/>
</dbReference>
<evidence type="ECO:0000256" key="2">
    <source>
        <dbReference type="ARBA" id="ARBA00022741"/>
    </source>
</evidence>
<dbReference type="Gene3D" id="3.40.50.300">
    <property type="entry name" value="P-loop containing nucleotide triphosphate hydrolases"/>
    <property type="match status" value="2"/>
</dbReference>
<dbReference type="InterPro" id="IPR003439">
    <property type="entry name" value="ABC_transporter-like_ATP-bd"/>
</dbReference>
<dbReference type="SUPFAM" id="SSF52540">
    <property type="entry name" value="P-loop containing nucleoside triphosphate hydrolases"/>
    <property type="match status" value="2"/>
</dbReference>
<dbReference type="InterPro" id="IPR032781">
    <property type="entry name" value="ABC_tran_Xtn"/>
</dbReference>
<feature type="signal peptide" evidence="4">
    <location>
        <begin position="1"/>
        <end position="19"/>
    </location>
</feature>
<keyword evidence="2" id="KW-0547">Nucleotide-binding</keyword>
<name>A0A7S1YWJ6_9STRA</name>
<dbReference type="Pfam" id="PF12848">
    <property type="entry name" value="ABC_tran_Xtn"/>
    <property type="match status" value="1"/>
</dbReference>
<keyword evidence="1" id="KW-0677">Repeat</keyword>
<dbReference type="FunFam" id="3.40.50.300:FF:000011">
    <property type="entry name" value="Putative ABC transporter ATP-binding component"/>
    <property type="match status" value="1"/>
</dbReference>
<reference evidence="6" key="1">
    <citation type="submission" date="2021-01" db="EMBL/GenBank/DDBJ databases">
        <authorList>
            <person name="Corre E."/>
            <person name="Pelletier E."/>
            <person name="Niang G."/>
            <person name="Scheremetjew M."/>
            <person name="Finn R."/>
            <person name="Kale V."/>
            <person name="Holt S."/>
            <person name="Cochrane G."/>
            <person name="Meng A."/>
            <person name="Brown T."/>
            <person name="Cohen L."/>
        </authorList>
    </citation>
    <scope>NUCLEOTIDE SEQUENCE</scope>
    <source>
        <strain evidence="6">Pop2</strain>
    </source>
</reference>
<feature type="domain" description="ABC transporter" evidence="5">
    <location>
        <begin position="396"/>
        <end position="618"/>
    </location>
</feature>
<dbReference type="PANTHER" id="PTHR19211">
    <property type="entry name" value="ATP-BINDING TRANSPORT PROTEIN-RELATED"/>
    <property type="match status" value="1"/>
</dbReference>
<dbReference type="GO" id="GO:0005524">
    <property type="term" value="F:ATP binding"/>
    <property type="evidence" value="ECO:0007669"/>
    <property type="project" value="UniProtKB-KW"/>
</dbReference>
<dbReference type="AlphaFoldDB" id="A0A7S1YWJ6"/>
<dbReference type="PROSITE" id="PS00211">
    <property type="entry name" value="ABC_TRANSPORTER_1"/>
    <property type="match status" value="2"/>
</dbReference>
<evidence type="ECO:0000256" key="4">
    <source>
        <dbReference type="SAM" id="SignalP"/>
    </source>
</evidence>
<feature type="domain" description="ABC transporter" evidence="5">
    <location>
        <begin position="65"/>
        <end position="318"/>
    </location>
</feature>
<dbReference type="SMART" id="SM00382">
    <property type="entry name" value="AAA"/>
    <property type="match status" value="2"/>
</dbReference>
<protein>
    <recommendedName>
        <fullName evidence="5">ABC transporter domain-containing protein</fullName>
    </recommendedName>
</protein>
<keyword evidence="3" id="KW-0067">ATP-binding</keyword>
<accession>A0A7S1YWJ6</accession>
<organism evidence="6">
    <name type="scientific">Ditylum brightwellii</name>
    <dbReference type="NCBI Taxonomy" id="49249"/>
    <lineage>
        <taxon>Eukaryota</taxon>
        <taxon>Sar</taxon>
        <taxon>Stramenopiles</taxon>
        <taxon>Ochrophyta</taxon>
        <taxon>Bacillariophyta</taxon>
        <taxon>Mediophyceae</taxon>
        <taxon>Lithodesmiophycidae</taxon>
        <taxon>Lithodesmiales</taxon>
        <taxon>Lithodesmiaceae</taxon>
        <taxon>Ditylum</taxon>
    </lineage>
</organism>
<evidence type="ECO:0000256" key="1">
    <source>
        <dbReference type="ARBA" id="ARBA00022737"/>
    </source>
</evidence>
<keyword evidence="4" id="KW-0732">Signal</keyword>
<evidence type="ECO:0000259" key="5">
    <source>
        <dbReference type="PROSITE" id="PS50893"/>
    </source>
</evidence>
<dbReference type="GO" id="GO:0016887">
    <property type="term" value="F:ATP hydrolysis activity"/>
    <property type="evidence" value="ECO:0007669"/>
    <property type="project" value="InterPro"/>
</dbReference>
<dbReference type="CDD" id="cd03221">
    <property type="entry name" value="ABCF_EF-3"/>
    <property type="match status" value="1"/>
</dbReference>
<dbReference type="PANTHER" id="PTHR19211:SF133">
    <property type="entry name" value="ABC TRANSPORTER FAMILY PROTEIN"/>
    <property type="match status" value="1"/>
</dbReference>